<dbReference type="InterPro" id="IPR011057">
    <property type="entry name" value="Mss4-like_sf"/>
</dbReference>
<gene>
    <name evidence="6" type="ORF">SAMN05428998_111104</name>
</gene>
<dbReference type="Proteomes" id="UP000192917">
    <property type="component" value="Unassembled WGS sequence"/>
</dbReference>
<protein>
    <submittedName>
        <fullName evidence="6">Uncharacterized conserved protein</fullName>
    </submittedName>
</protein>
<name>A0A1Y6C2E8_9PROT</name>
<proteinExistence type="inferred from homology"/>
<dbReference type="GO" id="GO:0046872">
    <property type="term" value="F:metal ion binding"/>
    <property type="evidence" value="ECO:0007669"/>
    <property type="project" value="UniProtKB-KW"/>
</dbReference>
<dbReference type="Gene3D" id="3.90.1590.10">
    <property type="entry name" value="glutathione-dependent formaldehyde- activating enzyme (gfa)"/>
    <property type="match status" value="1"/>
</dbReference>
<keyword evidence="4" id="KW-0456">Lyase</keyword>
<dbReference type="RefSeq" id="WP_085123480.1">
    <property type="nucleotide sequence ID" value="NZ_FWZX01000011.1"/>
</dbReference>
<keyword evidence="3" id="KW-0862">Zinc</keyword>
<evidence type="ECO:0000256" key="1">
    <source>
        <dbReference type="ARBA" id="ARBA00005495"/>
    </source>
</evidence>
<reference evidence="6 7" key="1">
    <citation type="submission" date="2017-04" db="EMBL/GenBank/DDBJ databases">
        <authorList>
            <person name="Afonso C.L."/>
            <person name="Miller P.J."/>
            <person name="Scott M.A."/>
            <person name="Spackman E."/>
            <person name="Goraichik I."/>
            <person name="Dimitrov K.M."/>
            <person name="Suarez D.L."/>
            <person name="Swayne D.E."/>
        </authorList>
    </citation>
    <scope>NUCLEOTIDE SEQUENCE [LARGE SCALE GENOMIC DNA]</scope>
    <source>
        <strain evidence="6 7">USBA 355</strain>
    </source>
</reference>
<dbReference type="PROSITE" id="PS51891">
    <property type="entry name" value="CENP_V_GFA"/>
    <property type="match status" value="1"/>
</dbReference>
<dbReference type="AlphaFoldDB" id="A0A1Y6C2E8"/>
<organism evidence="6 7">
    <name type="scientific">Tistlia consotensis USBA 355</name>
    <dbReference type="NCBI Taxonomy" id="560819"/>
    <lineage>
        <taxon>Bacteria</taxon>
        <taxon>Pseudomonadati</taxon>
        <taxon>Pseudomonadota</taxon>
        <taxon>Alphaproteobacteria</taxon>
        <taxon>Rhodospirillales</taxon>
        <taxon>Rhodovibrionaceae</taxon>
        <taxon>Tistlia</taxon>
    </lineage>
</organism>
<dbReference type="GO" id="GO:0016846">
    <property type="term" value="F:carbon-sulfur lyase activity"/>
    <property type="evidence" value="ECO:0007669"/>
    <property type="project" value="InterPro"/>
</dbReference>
<keyword evidence="2" id="KW-0479">Metal-binding</keyword>
<evidence type="ECO:0000256" key="4">
    <source>
        <dbReference type="ARBA" id="ARBA00023239"/>
    </source>
</evidence>
<dbReference type="EMBL" id="FWZX01000011">
    <property type="protein sequence ID" value="SMF33135.1"/>
    <property type="molecule type" value="Genomic_DNA"/>
</dbReference>
<accession>A0A1Y6C2E8</accession>
<comment type="similarity">
    <text evidence="1">Belongs to the Gfa family.</text>
</comment>
<evidence type="ECO:0000256" key="3">
    <source>
        <dbReference type="ARBA" id="ARBA00022833"/>
    </source>
</evidence>
<dbReference type="PANTHER" id="PTHR33337">
    <property type="entry name" value="GFA DOMAIN-CONTAINING PROTEIN"/>
    <property type="match status" value="1"/>
</dbReference>
<dbReference type="Pfam" id="PF04828">
    <property type="entry name" value="GFA"/>
    <property type="match status" value="1"/>
</dbReference>
<dbReference type="SUPFAM" id="SSF51316">
    <property type="entry name" value="Mss4-like"/>
    <property type="match status" value="1"/>
</dbReference>
<dbReference type="PANTHER" id="PTHR33337:SF40">
    <property type="entry name" value="CENP-V_GFA DOMAIN-CONTAINING PROTEIN-RELATED"/>
    <property type="match status" value="1"/>
</dbReference>
<dbReference type="InterPro" id="IPR006913">
    <property type="entry name" value="CENP-V/GFA"/>
</dbReference>
<feature type="domain" description="CENP-V/GFA" evidence="5">
    <location>
        <begin position="17"/>
        <end position="120"/>
    </location>
</feature>
<evidence type="ECO:0000313" key="7">
    <source>
        <dbReference type="Proteomes" id="UP000192917"/>
    </source>
</evidence>
<evidence type="ECO:0000259" key="5">
    <source>
        <dbReference type="PROSITE" id="PS51891"/>
    </source>
</evidence>
<evidence type="ECO:0000313" key="6">
    <source>
        <dbReference type="EMBL" id="SMF33135.1"/>
    </source>
</evidence>
<dbReference type="STRING" id="560819.SAMN05428998_111104"/>
<evidence type="ECO:0000256" key="2">
    <source>
        <dbReference type="ARBA" id="ARBA00022723"/>
    </source>
</evidence>
<sequence>MTSDPPSGALPSVDLPLAGGCHCGALRYEVTAAPLDSGYCHCRICQRLSGAPAMVWASVRLGAFRYTKGRPRIYRSSDWGRREFCGDCGSQLAFRTAGPSATLDINLPTLDVPERLAPRRHTWVTSRLSWFRTADDLPEHPDDGPLSL</sequence>
<keyword evidence="7" id="KW-1185">Reference proteome</keyword>